<evidence type="ECO:0000313" key="5">
    <source>
        <dbReference type="Proteomes" id="UP000663828"/>
    </source>
</evidence>
<keyword evidence="5" id="KW-1185">Reference proteome</keyword>
<reference evidence="4" key="1">
    <citation type="submission" date="2021-02" db="EMBL/GenBank/DDBJ databases">
        <authorList>
            <person name="Nowell W R."/>
        </authorList>
    </citation>
    <scope>NUCLEOTIDE SEQUENCE</scope>
</reference>
<comment type="caution">
    <text evidence="4">The sequence shown here is derived from an EMBL/GenBank/DDBJ whole genome shotgun (WGS) entry which is preliminary data.</text>
</comment>
<evidence type="ECO:0000259" key="3">
    <source>
        <dbReference type="Pfam" id="PF15743"/>
    </source>
</evidence>
<proteinExistence type="predicted"/>
<feature type="compositionally biased region" description="Polar residues" evidence="2">
    <location>
        <begin position="183"/>
        <end position="199"/>
    </location>
</feature>
<feature type="compositionally biased region" description="Basic and acidic residues" evidence="2">
    <location>
        <begin position="246"/>
        <end position="354"/>
    </location>
</feature>
<dbReference type="InterPro" id="IPR039062">
    <property type="entry name" value="SPAT1"/>
</dbReference>
<keyword evidence="1" id="KW-0175">Coiled coil</keyword>
<feature type="region of interest" description="Disordered" evidence="2">
    <location>
        <begin position="507"/>
        <end position="526"/>
    </location>
</feature>
<dbReference type="EMBL" id="CAJNOR010000244">
    <property type="protein sequence ID" value="CAF0853682.1"/>
    <property type="molecule type" value="Genomic_DNA"/>
</dbReference>
<evidence type="ECO:0000313" key="4">
    <source>
        <dbReference type="EMBL" id="CAF0853682.1"/>
    </source>
</evidence>
<dbReference type="PANTHER" id="PTHR14421">
    <property type="entry name" value="SPERMATOGENESIS-ASSOCIATED PROTEIN 1"/>
    <property type="match status" value="1"/>
</dbReference>
<feature type="domain" description="Spermatogenesis-associated protein 1 C-terminal" evidence="3">
    <location>
        <begin position="452"/>
        <end position="513"/>
    </location>
</feature>
<feature type="compositionally biased region" description="Polar residues" evidence="2">
    <location>
        <begin position="160"/>
        <end position="173"/>
    </location>
</feature>
<gene>
    <name evidence="4" type="ORF">XAT740_LOCUS5615</name>
</gene>
<organism evidence="4 5">
    <name type="scientific">Adineta ricciae</name>
    <name type="common">Rotifer</name>
    <dbReference type="NCBI Taxonomy" id="249248"/>
    <lineage>
        <taxon>Eukaryota</taxon>
        <taxon>Metazoa</taxon>
        <taxon>Spiralia</taxon>
        <taxon>Gnathifera</taxon>
        <taxon>Rotifera</taxon>
        <taxon>Eurotatoria</taxon>
        <taxon>Bdelloidea</taxon>
        <taxon>Adinetida</taxon>
        <taxon>Adinetidae</taxon>
        <taxon>Adineta</taxon>
    </lineage>
</organism>
<evidence type="ECO:0000256" key="1">
    <source>
        <dbReference type="SAM" id="Coils"/>
    </source>
</evidence>
<sequence length="598" mass="69676">MEPQMESEPSSLRNNLITVDRPDTAQLVDLHVYVIPTSVWQEQKNLAENDAIEQAISAGFVHVPQNLTIYDLRQHITDICGQEDGFPKDFIYLRSVGRCLAKVRPQQELELKVKNYRPPITFAPEIYVLEGHHDDDSSLASKSKSSLSHESSIQSSSSSTATTGRQESWTRSFGESPAPVATLNPSFINSSSEQQNSTILDRSATSSTSTLSRASSTLSARDLAKLREEQERLRLRQIELARQRREIEEEQQRRKTTESSQSDDSKPETRRVELSTRDIEAEKLKAAKEQEEQQRRRRELEVEAQKIALQREEQKRKAEQEKRQREIEQEEKKKHEQQNILSKLEREKQEEEAATRIQASFRGYQSRQKSKDKKRHETSNFAKSRGVWSADSDRERNQSPIKHKTIHSLPLERNEAQELERLQREARELARRKAEEDHAEEIKAHEVVRLSEQLEKLKSERIELENNREAIIRRMQQLHAQIVVRRTEERDLWKQKYLVQKKKTAELEEKTRAASQNQPDLASRTEQTKLRLNHSTKLRQQAENECQLLKQELHQMRSSLHNLEKPSIPTKLLPPPPPLPQQQQQQNIPITFDITLKY</sequence>
<dbReference type="SMART" id="SM00015">
    <property type="entry name" value="IQ"/>
    <property type="match status" value="1"/>
</dbReference>
<dbReference type="AlphaFoldDB" id="A0A813WDG6"/>
<dbReference type="InterPro" id="IPR031478">
    <property type="entry name" value="SPATA1_C"/>
</dbReference>
<feature type="compositionally biased region" description="Low complexity" evidence="2">
    <location>
        <begin position="200"/>
        <end position="220"/>
    </location>
</feature>
<feature type="region of interest" description="Disordered" evidence="2">
    <location>
        <begin position="565"/>
        <end position="590"/>
    </location>
</feature>
<feature type="region of interest" description="Disordered" evidence="2">
    <location>
        <begin position="138"/>
        <end position="220"/>
    </location>
</feature>
<dbReference type="InterPro" id="IPR000048">
    <property type="entry name" value="IQ_motif_EF-hand-BS"/>
</dbReference>
<feature type="region of interest" description="Disordered" evidence="2">
    <location>
        <begin position="246"/>
        <end position="398"/>
    </location>
</feature>
<evidence type="ECO:0000256" key="2">
    <source>
        <dbReference type="SAM" id="MobiDB-lite"/>
    </source>
</evidence>
<dbReference type="PANTHER" id="PTHR14421:SF3">
    <property type="entry name" value="SPERMATOGENESIS-ASSOCIATED PROTEIN 1"/>
    <property type="match status" value="1"/>
</dbReference>
<protein>
    <recommendedName>
        <fullName evidence="3">Spermatogenesis-associated protein 1 C-terminal domain-containing protein</fullName>
    </recommendedName>
</protein>
<feature type="coiled-coil region" evidence="1">
    <location>
        <begin position="532"/>
        <end position="559"/>
    </location>
</feature>
<dbReference type="Pfam" id="PF00612">
    <property type="entry name" value="IQ"/>
    <property type="match status" value="1"/>
</dbReference>
<dbReference type="PROSITE" id="PS50096">
    <property type="entry name" value="IQ"/>
    <property type="match status" value="1"/>
</dbReference>
<name>A0A813WDG6_ADIRI</name>
<feature type="compositionally biased region" description="Low complexity" evidence="2">
    <location>
        <begin position="138"/>
        <end position="159"/>
    </location>
</feature>
<feature type="coiled-coil region" evidence="1">
    <location>
        <begin position="412"/>
        <end position="481"/>
    </location>
</feature>
<accession>A0A813WDG6</accession>
<dbReference type="Proteomes" id="UP000663828">
    <property type="component" value="Unassembled WGS sequence"/>
</dbReference>
<dbReference type="Pfam" id="PF15743">
    <property type="entry name" value="SPATA1_C"/>
    <property type="match status" value="1"/>
</dbReference>